<dbReference type="AlphaFoldDB" id="A0A9P5N0B4"/>
<reference evidence="2" key="2">
    <citation type="journal article" date="2020" name="Nat. Commun.">
        <title>Large-scale genome sequencing of mycorrhizal fungi provides insights into the early evolution of symbiotic traits.</title>
        <authorList>
            <person name="Miyauchi S."/>
            <person name="Kiss E."/>
            <person name="Kuo A."/>
            <person name="Drula E."/>
            <person name="Kohler A."/>
            <person name="Sanchez-Garcia M."/>
            <person name="Morin E."/>
            <person name="Andreopoulos B."/>
            <person name="Barry K.W."/>
            <person name="Bonito G."/>
            <person name="Buee M."/>
            <person name="Carver A."/>
            <person name="Chen C."/>
            <person name="Cichocki N."/>
            <person name="Clum A."/>
            <person name="Culley D."/>
            <person name="Crous P.W."/>
            <person name="Fauchery L."/>
            <person name="Girlanda M."/>
            <person name="Hayes R.D."/>
            <person name="Keri Z."/>
            <person name="LaButti K."/>
            <person name="Lipzen A."/>
            <person name="Lombard V."/>
            <person name="Magnuson J."/>
            <person name="Maillard F."/>
            <person name="Murat C."/>
            <person name="Nolan M."/>
            <person name="Ohm R.A."/>
            <person name="Pangilinan J."/>
            <person name="Pereira M.F."/>
            <person name="Perotto S."/>
            <person name="Peter M."/>
            <person name="Pfister S."/>
            <person name="Riley R."/>
            <person name="Sitrit Y."/>
            <person name="Stielow J.B."/>
            <person name="Szollosi G."/>
            <person name="Zifcakova L."/>
            <person name="Stursova M."/>
            <person name="Spatafora J.W."/>
            <person name="Tedersoo L."/>
            <person name="Vaario L.M."/>
            <person name="Yamada A."/>
            <person name="Yan M."/>
            <person name="Wang P."/>
            <person name="Xu J."/>
            <person name="Bruns T."/>
            <person name="Baldrian P."/>
            <person name="Vilgalys R."/>
            <person name="Dunand C."/>
            <person name="Henrissat B."/>
            <person name="Grigoriev I.V."/>
            <person name="Hibbett D."/>
            <person name="Nagy L.G."/>
            <person name="Martin F.M."/>
        </authorList>
    </citation>
    <scope>NUCLEOTIDE SEQUENCE</scope>
    <source>
        <strain evidence="2">Prilba</strain>
    </source>
</reference>
<feature type="signal peptide" evidence="1">
    <location>
        <begin position="1"/>
        <end position="20"/>
    </location>
</feature>
<proteinExistence type="predicted"/>
<keyword evidence="3" id="KW-1185">Reference proteome</keyword>
<gene>
    <name evidence="2" type="ORF">DFH94DRAFT_824156</name>
</gene>
<evidence type="ECO:0000313" key="3">
    <source>
        <dbReference type="Proteomes" id="UP000759537"/>
    </source>
</evidence>
<reference evidence="2" key="1">
    <citation type="submission" date="2019-10" db="EMBL/GenBank/DDBJ databases">
        <authorList>
            <consortium name="DOE Joint Genome Institute"/>
            <person name="Kuo A."/>
            <person name="Miyauchi S."/>
            <person name="Kiss E."/>
            <person name="Drula E."/>
            <person name="Kohler A."/>
            <person name="Sanchez-Garcia M."/>
            <person name="Andreopoulos B."/>
            <person name="Barry K.W."/>
            <person name="Bonito G."/>
            <person name="Buee M."/>
            <person name="Carver A."/>
            <person name="Chen C."/>
            <person name="Cichocki N."/>
            <person name="Clum A."/>
            <person name="Culley D."/>
            <person name="Crous P.W."/>
            <person name="Fauchery L."/>
            <person name="Girlanda M."/>
            <person name="Hayes R."/>
            <person name="Keri Z."/>
            <person name="LaButti K."/>
            <person name="Lipzen A."/>
            <person name="Lombard V."/>
            <person name="Magnuson J."/>
            <person name="Maillard F."/>
            <person name="Morin E."/>
            <person name="Murat C."/>
            <person name="Nolan M."/>
            <person name="Ohm R."/>
            <person name="Pangilinan J."/>
            <person name="Pereira M."/>
            <person name="Perotto S."/>
            <person name="Peter M."/>
            <person name="Riley R."/>
            <person name="Sitrit Y."/>
            <person name="Stielow B."/>
            <person name="Szollosi G."/>
            <person name="Zifcakova L."/>
            <person name="Stursova M."/>
            <person name="Spatafora J.W."/>
            <person name="Tedersoo L."/>
            <person name="Vaario L.-M."/>
            <person name="Yamada A."/>
            <person name="Yan M."/>
            <person name="Wang P."/>
            <person name="Xu J."/>
            <person name="Bruns T."/>
            <person name="Baldrian P."/>
            <person name="Vilgalys R."/>
            <person name="Henrissat B."/>
            <person name="Grigoriev I.V."/>
            <person name="Hibbett D."/>
            <person name="Nagy L.G."/>
            <person name="Martin F.M."/>
        </authorList>
    </citation>
    <scope>NUCLEOTIDE SEQUENCE</scope>
    <source>
        <strain evidence="2">Prilba</strain>
    </source>
</reference>
<keyword evidence="1" id="KW-0732">Signal</keyword>
<dbReference type="EMBL" id="WHVB01000005">
    <property type="protein sequence ID" value="KAF8482884.1"/>
    <property type="molecule type" value="Genomic_DNA"/>
</dbReference>
<organism evidence="2 3">
    <name type="scientific">Russula ochroleuca</name>
    <dbReference type="NCBI Taxonomy" id="152965"/>
    <lineage>
        <taxon>Eukaryota</taxon>
        <taxon>Fungi</taxon>
        <taxon>Dikarya</taxon>
        <taxon>Basidiomycota</taxon>
        <taxon>Agaricomycotina</taxon>
        <taxon>Agaricomycetes</taxon>
        <taxon>Russulales</taxon>
        <taxon>Russulaceae</taxon>
        <taxon>Russula</taxon>
    </lineage>
</organism>
<evidence type="ECO:0000313" key="2">
    <source>
        <dbReference type="EMBL" id="KAF8482884.1"/>
    </source>
</evidence>
<comment type="caution">
    <text evidence="2">The sequence shown here is derived from an EMBL/GenBank/DDBJ whole genome shotgun (WGS) entry which is preliminary data.</text>
</comment>
<dbReference type="OrthoDB" id="3047760at2759"/>
<evidence type="ECO:0000256" key="1">
    <source>
        <dbReference type="SAM" id="SignalP"/>
    </source>
</evidence>
<accession>A0A9P5N0B4</accession>
<protein>
    <submittedName>
        <fullName evidence="2">Uncharacterized protein</fullName>
    </submittedName>
</protein>
<dbReference type="Proteomes" id="UP000759537">
    <property type="component" value="Unassembled WGS sequence"/>
</dbReference>
<sequence length="121" mass="13483">MPQLLLGLHLIHLLLWMLRAQLNFSQGLKPGIGVFIQEQFANFGVLLGEMNDCLGNPLQLLLKYTTGNGHALALTIAQGPFPLDAQNFHPNTAIGEVPGVWNGHIDQYQHINILWAVIFYK</sequence>
<feature type="chain" id="PRO_5040304685" evidence="1">
    <location>
        <begin position="21"/>
        <end position="121"/>
    </location>
</feature>
<name>A0A9P5N0B4_9AGAM</name>